<evidence type="ECO:0000313" key="2">
    <source>
        <dbReference type="Proteomes" id="UP000273143"/>
    </source>
</evidence>
<accession>A0A3Q9JLL2</accession>
<dbReference type="KEGG" id="emo:DM558_03525"/>
<evidence type="ECO:0008006" key="3">
    <source>
        <dbReference type="Google" id="ProtNLM"/>
    </source>
</evidence>
<name>A0A3Q9JLL2_9GAMM</name>
<dbReference type="Gene3D" id="3.10.450.50">
    <property type="match status" value="1"/>
</dbReference>
<organism evidence="1 2">
    <name type="scientific">Entomomonas moraniae</name>
    <dbReference type="NCBI Taxonomy" id="2213226"/>
    <lineage>
        <taxon>Bacteria</taxon>
        <taxon>Pseudomonadati</taxon>
        <taxon>Pseudomonadota</taxon>
        <taxon>Gammaproteobacteria</taxon>
        <taxon>Pseudomonadales</taxon>
        <taxon>Pseudomonadaceae</taxon>
        <taxon>Entomomonas</taxon>
    </lineage>
</organism>
<dbReference type="PANTHER" id="PTHR38436">
    <property type="entry name" value="POLYKETIDE CYCLASE SNOAL-LIKE DOMAIN"/>
    <property type="match status" value="1"/>
</dbReference>
<dbReference type="SUPFAM" id="SSF54427">
    <property type="entry name" value="NTF2-like"/>
    <property type="match status" value="1"/>
</dbReference>
<gene>
    <name evidence="1" type="ORF">DM558_03525</name>
</gene>
<dbReference type="InterPro" id="IPR032710">
    <property type="entry name" value="NTF2-like_dom_sf"/>
</dbReference>
<sequence length="140" mass="15844">MSGVASAQTTTSPNFVQEEKNRALVIKFYNSFFNNHQVDEAAKVLADDYKQHNPTVPDGKAPFVSFFKDFFNENPHSRARIIRSAVDGDIVWLHVHSINGENDLGEAVVDIFRVENGKIVEHWDVIQAVPLKVENNNTMF</sequence>
<dbReference type="InterPro" id="IPR009959">
    <property type="entry name" value="Cyclase_SnoaL-like"/>
</dbReference>
<keyword evidence="2" id="KW-1185">Reference proteome</keyword>
<dbReference type="Proteomes" id="UP000273143">
    <property type="component" value="Chromosome"/>
</dbReference>
<dbReference type="EMBL" id="CP029822">
    <property type="protein sequence ID" value="AZS52161.1"/>
    <property type="molecule type" value="Genomic_DNA"/>
</dbReference>
<dbReference type="Pfam" id="PF07366">
    <property type="entry name" value="SnoaL"/>
    <property type="match status" value="1"/>
</dbReference>
<dbReference type="AlphaFoldDB" id="A0A3Q9JLL2"/>
<dbReference type="PANTHER" id="PTHR38436:SF1">
    <property type="entry name" value="ESTER CYCLASE"/>
    <property type="match status" value="1"/>
</dbReference>
<reference evidence="2" key="1">
    <citation type="submission" date="2018-06" db="EMBL/GenBank/DDBJ databases">
        <title>Complete genome of Pseudomonas insecticola strain QZS01.</title>
        <authorList>
            <person name="Wang J."/>
            <person name="Su Q."/>
        </authorList>
    </citation>
    <scope>NUCLEOTIDE SEQUENCE [LARGE SCALE GENOMIC DNA]</scope>
    <source>
        <strain evidence="2">QZS01</strain>
    </source>
</reference>
<protein>
    <recommendedName>
        <fullName evidence="3">SnoaL-like domain-containing protein</fullName>
    </recommendedName>
</protein>
<dbReference type="GO" id="GO:0030638">
    <property type="term" value="P:polyketide metabolic process"/>
    <property type="evidence" value="ECO:0007669"/>
    <property type="project" value="InterPro"/>
</dbReference>
<evidence type="ECO:0000313" key="1">
    <source>
        <dbReference type="EMBL" id="AZS52161.1"/>
    </source>
</evidence>
<proteinExistence type="predicted"/>